<keyword evidence="8" id="KW-0378">Hydrolase</keyword>
<dbReference type="InterPro" id="IPR036397">
    <property type="entry name" value="RNaseH_sf"/>
</dbReference>
<sequence length="166" mass="18275">MTPYKEVILAMDLSMSSPAFAVVAWDGRRLEVLHLSHIKTNAKKTHGYRLCEIYRHLGSILMEWQGQLTVVVSEKGFSRFANVTQILFMVHGVAKLAVHSAGEEVVELSPTTVKKYVAGNGKANKDAVADSVRGYFHESLVFATDDESDAIAVALAYLIKKGVLRP</sequence>
<evidence type="ECO:0000256" key="4">
    <source>
        <dbReference type="ARBA" id="ARBA00022722"/>
    </source>
</evidence>
<evidence type="ECO:0000256" key="7">
    <source>
        <dbReference type="ARBA" id="ARBA00022763"/>
    </source>
</evidence>
<evidence type="ECO:0000256" key="10">
    <source>
        <dbReference type="ARBA" id="ARBA00023125"/>
    </source>
</evidence>
<organism evidence="13 14">
    <name type="scientific">Bacillus pseudomycoides</name>
    <dbReference type="NCBI Taxonomy" id="64104"/>
    <lineage>
        <taxon>Bacteria</taxon>
        <taxon>Bacillati</taxon>
        <taxon>Bacillota</taxon>
        <taxon>Bacilli</taxon>
        <taxon>Bacillales</taxon>
        <taxon>Bacillaceae</taxon>
        <taxon>Bacillus</taxon>
        <taxon>Bacillus cereus group</taxon>
    </lineage>
</organism>
<name>A0A2A8BY89_9BACI</name>
<comment type="caution">
    <text evidence="13">The sequence shown here is derived from an EMBL/GenBank/DDBJ whole genome shotgun (WGS) entry which is preliminary data.</text>
</comment>
<dbReference type="Proteomes" id="UP000219775">
    <property type="component" value="Unassembled WGS sequence"/>
</dbReference>
<dbReference type="InterPro" id="IPR012337">
    <property type="entry name" value="RNaseH-like_sf"/>
</dbReference>
<dbReference type="Pfam" id="PF02075">
    <property type="entry name" value="RuvC"/>
    <property type="match status" value="1"/>
</dbReference>
<keyword evidence="9" id="KW-0460">Magnesium</keyword>
<dbReference type="AlphaFoldDB" id="A0A2A8BY89"/>
<evidence type="ECO:0000256" key="8">
    <source>
        <dbReference type="ARBA" id="ARBA00022801"/>
    </source>
</evidence>
<dbReference type="Gene3D" id="3.30.420.10">
    <property type="entry name" value="Ribonuclease H-like superfamily/Ribonuclease H"/>
    <property type="match status" value="1"/>
</dbReference>
<comment type="function">
    <text evidence="1">Involved in the transposition of the insertion sequence.</text>
</comment>
<evidence type="ECO:0000256" key="5">
    <source>
        <dbReference type="ARBA" id="ARBA00022723"/>
    </source>
</evidence>
<dbReference type="GO" id="GO:0006281">
    <property type="term" value="P:DNA repair"/>
    <property type="evidence" value="ECO:0007669"/>
    <property type="project" value="UniProtKB-KW"/>
</dbReference>
<dbReference type="EMBL" id="NUDP01000117">
    <property type="protein sequence ID" value="PEM65279.1"/>
    <property type="molecule type" value="Genomic_DNA"/>
</dbReference>
<evidence type="ECO:0000256" key="9">
    <source>
        <dbReference type="ARBA" id="ARBA00022842"/>
    </source>
</evidence>
<keyword evidence="3" id="KW-0963">Cytoplasm</keyword>
<dbReference type="InterPro" id="IPR002176">
    <property type="entry name" value="X-over_junc_endoDNase_RuvC"/>
</dbReference>
<evidence type="ECO:0000256" key="3">
    <source>
        <dbReference type="ARBA" id="ARBA00022490"/>
    </source>
</evidence>
<evidence type="ECO:0000256" key="11">
    <source>
        <dbReference type="ARBA" id="ARBA00023172"/>
    </source>
</evidence>
<keyword evidence="10" id="KW-0238">DNA-binding</keyword>
<keyword evidence="11" id="KW-0233">DNA recombination</keyword>
<dbReference type="GO" id="GO:0046872">
    <property type="term" value="F:metal ion binding"/>
    <property type="evidence" value="ECO:0007669"/>
    <property type="project" value="UniProtKB-KW"/>
</dbReference>
<dbReference type="PRINTS" id="PR00696">
    <property type="entry name" value="RSOLVASERUVC"/>
</dbReference>
<keyword evidence="7" id="KW-0227">DNA damage</keyword>
<accession>A0A2A8BY89</accession>
<dbReference type="GO" id="GO:0006310">
    <property type="term" value="P:DNA recombination"/>
    <property type="evidence" value="ECO:0007669"/>
    <property type="project" value="UniProtKB-KW"/>
</dbReference>
<evidence type="ECO:0000313" key="14">
    <source>
        <dbReference type="Proteomes" id="UP000219775"/>
    </source>
</evidence>
<protein>
    <submittedName>
        <fullName evidence="13">Crossover junction endodeoxyribonuclease RuvC</fullName>
    </submittedName>
</protein>
<keyword evidence="4" id="KW-0540">Nuclease</keyword>
<dbReference type="SUPFAM" id="SSF53098">
    <property type="entry name" value="Ribonuclease H-like"/>
    <property type="match status" value="1"/>
</dbReference>
<dbReference type="PROSITE" id="PS01321">
    <property type="entry name" value="RUVC"/>
    <property type="match status" value="1"/>
</dbReference>
<keyword evidence="5" id="KW-0479">Metal-binding</keyword>
<dbReference type="RefSeq" id="WP_098129046.1">
    <property type="nucleotide sequence ID" value="NZ_NUDP01000117.1"/>
</dbReference>
<evidence type="ECO:0000256" key="6">
    <source>
        <dbReference type="ARBA" id="ARBA00022759"/>
    </source>
</evidence>
<keyword evidence="6" id="KW-0255">Endonuclease</keyword>
<evidence type="ECO:0000313" key="13">
    <source>
        <dbReference type="EMBL" id="PEM65279.1"/>
    </source>
</evidence>
<dbReference type="PANTHER" id="PTHR30194">
    <property type="entry name" value="CROSSOVER JUNCTION ENDODEOXYRIBONUCLEASE RUVC"/>
    <property type="match status" value="1"/>
</dbReference>
<reference evidence="13 14" key="1">
    <citation type="submission" date="2017-09" db="EMBL/GenBank/DDBJ databases">
        <title>Large-scale bioinformatics analysis of Bacillus genomes uncovers conserved roles of natural products in bacterial physiology.</title>
        <authorList>
            <consortium name="Agbiome Team Llc"/>
            <person name="Bleich R.M."/>
            <person name="Grubbs K.J."/>
            <person name="Santa Maria K.C."/>
            <person name="Allen S.E."/>
            <person name="Farag S."/>
            <person name="Shank E.A."/>
            <person name="Bowers A."/>
        </authorList>
    </citation>
    <scope>NUCLEOTIDE SEQUENCE [LARGE SCALE GENOMIC DNA]</scope>
    <source>
        <strain evidence="13 14">AFS009893</strain>
    </source>
</reference>
<evidence type="ECO:0000256" key="12">
    <source>
        <dbReference type="ARBA" id="ARBA00023204"/>
    </source>
</evidence>
<gene>
    <name evidence="13" type="ORF">CN613_25375</name>
</gene>
<dbReference type="InterPro" id="IPR020563">
    <property type="entry name" value="X-over_junc_endoDNase_Mg_BS"/>
</dbReference>
<comment type="similarity">
    <text evidence="2">Belongs to the RuvC family.</text>
</comment>
<keyword evidence="12" id="KW-0234">DNA repair</keyword>
<proteinExistence type="inferred from homology"/>
<dbReference type="PANTHER" id="PTHR30194:SF3">
    <property type="entry name" value="CROSSOVER JUNCTION ENDODEOXYRIBONUCLEASE RUVC"/>
    <property type="match status" value="1"/>
</dbReference>
<evidence type="ECO:0000256" key="1">
    <source>
        <dbReference type="ARBA" id="ARBA00002286"/>
    </source>
</evidence>
<dbReference type="GO" id="GO:0003677">
    <property type="term" value="F:DNA binding"/>
    <property type="evidence" value="ECO:0007669"/>
    <property type="project" value="UniProtKB-KW"/>
</dbReference>
<dbReference type="GO" id="GO:0008821">
    <property type="term" value="F:crossover junction DNA endonuclease activity"/>
    <property type="evidence" value="ECO:0007669"/>
    <property type="project" value="InterPro"/>
</dbReference>
<evidence type="ECO:0000256" key="2">
    <source>
        <dbReference type="ARBA" id="ARBA00009518"/>
    </source>
</evidence>